<feature type="domain" description="Thiol:disulfide interchange protein DsbD N-terminal" evidence="1">
    <location>
        <begin position="32"/>
        <end position="145"/>
    </location>
</feature>
<dbReference type="RefSeq" id="WP_379024520.1">
    <property type="nucleotide sequence ID" value="NZ_JBHRTA010000038.1"/>
</dbReference>
<dbReference type="Proteomes" id="UP001595526">
    <property type="component" value="Unassembled WGS sequence"/>
</dbReference>
<proteinExistence type="predicted"/>
<dbReference type="Gene3D" id="2.60.40.1250">
    <property type="entry name" value="Thiol:disulfide interchange protein DsbD, N-terminal domain"/>
    <property type="match status" value="1"/>
</dbReference>
<keyword evidence="3" id="KW-1185">Reference proteome</keyword>
<evidence type="ECO:0000313" key="2">
    <source>
        <dbReference type="EMBL" id="MFC3199164.1"/>
    </source>
</evidence>
<reference evidence="3" key="1">
    <citation type="journal article" date="2019" name="Int. J. Syst. Evol. Microbiol.">
        <title>The Global Catalogue of Microorganisms (GCM) 10K type strain sequencing project: providing services to taxonomists for standard genome sequencing and annotation.</title>
        <authorList>
            <consortium name="The Broad Institute Genomics Platform"/>
            <consortium name="The Broad Institute Genome Sequencing Center for Infectious Disease"/>
            <person name="Wu L."/>
            <person name="Ma J."/>
        </authorList>
    </citation>
    <scope>NUCLEOTIDE SEQUENCE [LARGE SCALE GENOMIC DNA]</scope>
    <source>
        <strain evidence="3">KCTC 52416</strain>
    </source>
</reference>
<dbReference type="PANTHER" id="PTHR32234:SF0">
    <property type="entry name" value="THIOL:DISULFIDE INTERCHANGE PROTEIN DSBD"/>
    <property type="match status" value="1"/>
</dbReference>
<dbReference type="Pfam" id="PF11412">
    <property type="entry name" value="DsbD_N"/>
    <property type="match status" value="1"/>
</dbReference>
<sequence length="148" mass="16625">MKKLIFSSALLFFCALGYGQILDPVKWSYAAKKVSKDEAVLFLKADIDAGWHLYSQHVDEGGPVKTTFAFAPSGQYELVGKTAEPQPIKKYEEVFGMEVAYFEKQAVFQQRIKLKAGQTVVKGTVEYMVCDDQQCLPPDERTFAITVK</sequence>
<comment type="caution">
    <text evidence="2">The sequence shown here is derived from an EMBL/GenBank/DDBJ whole genome shotgun (WGS) entry which is preliminary data.</text>
</comment>
<organism evidence="2 3">
    <name type="scientific">Parapedobacter deserti</name>
    <dbReference type="NCBI Taxonomy" id="1912957"/>
    <lineage>
        <taxon>Bacteria</taxon>
        <taxon>Pseudomonadati</taxon>
        <taxon>Bacteroidota</taxon>
        <taxon>Sphingobacteriia</taxon>
        <taxon>Sphingobacteriales</taxon>
        <taxon>Sphingobacteriaceae</taxon>
        <taxon>Parapedobacter</taxon>
    </lineage>
</organism>
<dbReference type="EMBL" id="JBHRTA010000038">
    <property type="protein sequence ID" value="MFC3199164.1"/>
    <property type="molecule type" value="Genomic_DNA"/>
</dbReference>
<accession>A0ABV7JMH2</accession>
<name>A0ABV7JMH2_9SPHI</name>
<gene>
    <name evidence="2" type="ORF">ACFOET_16180</name>
</gene>
<dbReference type="InterPro" id="IPR028250">
    <property type="entry name" value="DsbDN"/>
</dbReference>
<evidence type="ECO:0000313" key="3">
    <source>
        <dbReference type="Proteomes" id="UP001595526"/>
    </source>
</evidence>
<dbReference type="InterPro" id="IPR036929">
    <property type="entry name" value="DsbDN_sf"/>
</dbReference>
<evidence type="ECO:0000259" key="1">
    <source>
        <dbReference type="Pfam" id="PF11412"/>
    </source>
</evidence>
<protein>
    <submittedName>
        <fullName evidence="2">Protein-disulfide reductase DsbD N-terminal domain-containing protein</fullName>
    </submittedName>
</protein>
<dbReference type="PANTHER" id="PTHR32234">
    <property type="entry name" value="THIOL:DISULFIDE INTERCHANGE PROTEIN DSBD"/>
    <property type="match status" value="1"/>
</dbReference>